<dbReference type="PROSITE" id="PS00113">
    <property type="entry name" value="ADENYLATE_KINASE"/>
    <property type="match status" value="1"/>
</dbReference>
<keyword evidence="3 4" id="KW-0418">Kinase</keyword>
<dbReference type="InterPro" id="IPR027417">
    <property type="entry name" value="P-loop_NTPase"/>
</dbReference>
<dbReference type="PROSITE" id="PS50222">
    <property type="entry name" value="EF_HAND_2"/>
    <property type="match status" value="1"/>
</dbReference>
<dbReference type="Gene3D" id="1.10.238.10">
    <property type="entry name" value="EF-hand"/>
    <property type="match status" value="1"/>
</dbReference>
<dbReference type="SUPFAM" id="SSF52540">
    <property type="entry name" value="P-loop containing nucleoside triphosphate hydrolases"/>
    <property type="match status" value="1"/>
</dbReference>
<dbReference type="Pfam" id="PF00406">
    <property type="entry name" value="ADK"/>
    <property type="match status" value="1"/>
</dbReference>
<proteinExistence type="inferred from homology"/>
<dbReference type="InterPro" id="IPR011992">
    <property type="entry name" value="EF-hand-dom_pair"/>
</dbReference>
<dbReference type="PANTHER" id="PTHR23359">
    <property type="entry name" value="NUCLEOTIDE KINASE"/>
    <property type="match status" value="1"/>
</dbReference>
<feature type="domain" description="EF-hand" evidence="5">
    <location>
        <begin position="17"/>
        <end position="52"/>
    </location>
</feature>
<dbReference type="GO" id="GO:0005524">
    <property type="term" value="F:ATP binding"/>
    <property type="evidence" value="ECO:0007669"/>
    <property type="project" value="InterPro"/>
</dbReference>
<gene>
    <name evidence="6" type="ORF">PSNMU_V1.4_AUG-EV-PASAV3_0095440</name>
</gene>
<keyword evidence="2" id="KW-0547">Nucleotide-binding</keyword>
<dbReference type="CDD" id="cd01428">
    <property type="entry name" value="ADK"/>
    <property type="match status" value="1"/>
</dbReference>
<organism evidence="6 7">
    <name type="scientific">Pseudo-nitzschia multistriata</name>
    <dbReference type="NCBI Taxonomy" id="183589"/>
    <lineage>
        <taxon>Eukaryota</taxon>
        <taxon>Sar</taxon>
        <taxon>Stramenopiles</taxon>
        <taxon>Ochrophyta</taxon>
        <taxon>Bacillariophyta</taxon>
        <taxon>Bacillariophyceae</taxon>
        <taxon>Bacillariophycidae</taxon>
        <taxon>Bacillariales</taxon>
        <taxon>Bacillariaceae</taxon>
        <taxon>Pseudo-nitzschia</taxon>
    </lineage>
</organism>
<evidence type="ECO:0000256" key="3">
    <source>
        <dbReference type="ARBA" id="ARBA00022777"/>
    </source>
</evidence>
<dbReference type="AlphaFoldDB" id="A0A448ZKL4"/>
<dbReference type="Proteomes" id="UP000291116">
    <property type="component" value="Unassembled WGS sequence"/>
</dbReference>
<dbReference type="GO" id="GO:0019205">
    <property type="term" value="F:nucleobase-containing compound kinase activity"/>
    <property type="evidence" value="ECO:0007669"/>
    <property type="project" value="InterPro"/>
</dbReference>
<reference evidence="6 7" key="1">
    <citation type="submission" date="2019-01" db="EMBL/GenBank/DDBJ databases">
        <authorList>
            <person name="Ferrante I. M."/>
        </authorList>
    </citation>
    <scope>NUCLEOTIDE SEQUENCE [LARGE SCALE GENOMIC DNA]</scope>
    <source>
        <strain evidence="6 7">B856</strain>
    </source>
</reference>
<evidence type="ECO:0000313" key="7">
    <source>
        <dbReference type="Proteomes" id="UP000291116"/>
    </source>
</evidence>
<sequence length="245" mass="27506">MDWHDVQDMLTGIGEKPTDEVVQKLFEVADKDKKGIITTEEFLANHETFLSGRPARIILVVGGPGSGKGLLSERLANECGVVHLSSGDLLRDEISQGTELGKHVEKIVQKGELVSSAIMVTLMQKRMKDHPGKRILLDGFPRSQENAKDLVTLCGKPELALHLTCDDTVLLERIMKRGESGDRSDDNFQTAIQRIRTYHKYHNLTIDFLREENVPIVFLDCSKSPGVVWDQLRSIGRLMRSSVRF</sequence>
<dbReference type="GO" id="GO:0006139">
    <property type="term" value="P:nucleobase-containing compound metabolic process"/>
    <property type="evidence" value="ECO:0007669"/>
    <property type="project" value="InterPro"/>
</dbReference>
<dbReference type="SUPFAM" id="SSF47473">
    <property type="entry name" value="EF-hand"/>
    <property type="match status" value="1"/>
</dbReference>
<evidence type="ECO:0000259" key="5">
    <source>
        <dbReference type="PROSITE" id="PS50222"/>
    </source>
</evidence>
<keyword evidence="1 4" id="KW-0808">Transferase</keyword>
<accession>A0A448ZKL4</accession>
<dbReference type="InterPro" id="IPR033690">
    <property type="entry name" value="Adenylat_kinase_CS"/>
</dbReference>
<dbReference type="OrthoDB" id="442176at2759"/>
<name>A0A448ZKL4_9STRA</name>
<evidence type="ECO:0000313" key="6">
    <source>
        <dbReference type="EMBL" id="VEU42571.1"/>
    </source>
</evidence>
<dbReference type="GO" id="GO:0005509">
    <property type="term" value="F:calcium ion binding"/>
    <property type="evidence" value="ECO:0007669"/>
    <property type="project" value="InterPro"/>
</dbReference>
<comment type="similarity">
    <text evidence="4">Belongs to the adenylate kinase family.</text>
</comment>
<dbReference type="PRINTS" id="PR00094">
    <property type="entry name" value="ADENYLTKNASE"/>
</dbReference>
<dbReference type="EMBL" id="CAACVS010000452">
    <property type="protein sequence ID" value="VEU42571.1"/>
    <property type="molecule type" value="Genomic_DNA"/>
</dbReference>
<dbReference type="InterPro" id="IPR000850">
    <property type="entry name" value="Adenylat/UMP-CMP_kin"/>
</dbReference>
<dbReference type="HAMAP" id="MF_00235">
    <property type="entry name" value="Adenylate_kinase_Adk"/>
    <property type="match status" value="1"/>
</dbReference>
<evidence type="ECO:0000256" key="2">
    <source>
        <dbReference type="ARBA" id="ARBA00022741"/>
    </source>
</evidence>
<dbReference type="InterPro" id="IPR002048">
    <property type="entry name" value="EF_hand_dom"/>
</dbReference>
<evidence type="ECO:0000256" key="4">
    <source>
        <dbReference type="RuleBase" id="RU003330"/>
    </source>
</evidence>
<protein>
    <recommendedName>
        <fullName evidence="5">EF-hand domain-containing protein</fullName>
    </recommendedName>
</protein>
<dbReference type="Gene3D" id="3.40.50.300">
    <property type="entry name" value="P-loop containing nucleotide triphosphate hydrolases"/>
    <property type="match status" value="1"/>
</dbReference>
<keyword evidence="7" id="KW-1185">Reference proteome</keyword>
<evidence type="ECO:0000256" key="1">
    <source>
        <dbReference type="ARBA" id="ARBA00022679"/>
    </source>
</evidence>